<protein>
    <submittedName>
        <fullName evidence="1">Uncharacterized protein</fullName>
    </submittedName>
</protein>
<keyword evidence="2" id="KW-1185">Reference proteome</keyword>
<reference evidence="1" key="1">
    <citation type="submission" date="2019-04" db="EMBL/GenBank/DDBJ databases">
        <title>Sequencing of skin fungus with MAO and IRED activity.</title>
        <authorList>
            <person name="Marsaioli A.J."/>
            <person name="Bonatto J.M.C."/>
            <person name="Reis Junior O."/>
        </authorList>
    </citation>
    <scope>NUCLEOTIDE SEQUENCE</scope>
    <source>
        <strain evidence="1">30M1</strain>
    </source>
</reference>
<accession>A0A9P4TE24</accession>
<name>A0A9P4TE24_CURKU</name>
<dbReference type="AlphaFoldDB" id="A0A9P4TE24"/>
<comment type="caution">
    <text evidence="1">The sequence shown here is derived from an EMBL/GenBank/DDBJ whole genome shotgun (WGS) entry which is preliminary data.</text>
</comment>
<sequence>MFGFEHLVGVAIGWDGSWHLIKSAGNAFCEAKWPEVWAGKYRGLGGVNDIKVELEGMVVEKGQRASSLAEKMLEGA</sequence>
<proteinExistence type="predicted"/>
<dbReference type="EMBL" id="SWKU01000012">
    <property type="protein sequence ID" value="KAF3002112.1"/>
    <property type="molecule type" value="Genomic_DNA"/>
</dbReference>
<gene>
    <name evidence="1" type="ORF">E8E13_009893</name>
</gene>
<evidence type="ECO:0000313" key="1">
    <source>
        <dbReference type="EMBL" id="KAF3002112.1"/>
    </source>
</evidence>
<dbReference type="Proteomes" id="UP000801428">
    <property type="component" value="Unassembled WGS sequence"/>
</dbReference>
<evidence type="ECO:0000313" key="2">
    <source>
        <dbReference type="Proteomes" id="UP000801428"/>
    </source>
</evidence>
<organism evidence="1 2">
    <name type="scientific">Curvularia kusanoi</name>
    <name type="common">Cochliobolus kusanoi</name>
    <dbReference type="NCBI Taxonomy" id="90978"/>
    <lineage>
        <taxon>Eukaryota</taxon>
        <taxon>Fungi</taxon>
        <taxon>Dikarya</taxon>
        <taxon>Ascomycota</taxon>
        <taxon>Pezizomycotina</taxon>
        <taxon>Dothideomycetes</taxon>
        <taxon>Pleosporomycetidae</taxon>
        <taxon>Pleosporales</taxon>
        <taxon>Pleosporineae</taxon>
        <taxon>Pleosporaceae</taxon>
        <taxon>Curvularia</taxon>
    </lineage>
</organism>
<dbReference type="OrthoDB" id="3758401at2759"/>